<dbReference type="AlphaFoldDB" id="L7JE79"/>
<dbReference type="PANTHER" id="PTHR35186:SF4">
    <property type="entry name" value="PRION-INHIBITION AND PROPAGATION HELO DOMAIN-CONTAINING PROTEIN"/>
    <property type="match status" value="1"/>
</dbReference>
<proteinExistence type="predicted"/>
<dbReference type="PANTHER" id="PTHR35186">
    <property type="entry name" value="ANK_REP_REGION DOMAIN-CONTAINING PROTEIN"/>
    <property type="match status" value="1"/>
</dbReference>
<protein>
    <submittedName>
        <fullName evidence="1">Uncharacterized protein</fullName>
    </submittedName>
</protein>
<organism>
    <name type="scientific">Pyricularia oryzae (strain P131)</name>
    <name type="common">Rice blast fungus</name>
    <name type="synonym">Magnaporthe oryzae</name>
    <dbReference type="NCBI Taxonomy" id="1143193"/>
    <lineage>
        <taxon>Eukaryota</taxon>
        <taxon>Fungi</taxon>
        <taxon>Dikarya</taxon>
        <taxon>Ascomycota</taxon>
        <taxon>Pezizomycotina</taxon>
        <taxon>Sordariomycetes</taxon>
        <taxon>Sordariomycetidae</taxon>
        <taxon>Magnaporthales</taxon>
        <taxon>Pyriculariaceae</taxon>
        <taxon>Pyricularia</taxon>
    </lineage>
</organism>
<reference evidence="1" key="1">
    <citation type="journal article" date="2012" name="PLoS Genet.">
        <title>Comparative analysis of the genomes of two field isolates of the rice blast fungus Magnaporthe oryzae.</title>
        <authorList>
            <person name="Xue M."/>
            <person name="Yang J."/>
            <person name="Li Z."/>
            <person name="Hu S."/>
            <person name="Yao N."/>
            <person name="Dean R.A."/>
            <person name="Zhao W."/>
            <person name="Shen M."/>
            <person name="Zhang H."/>
            <person name="Li C."/>
            <person name="Liu L."/>
            <person name="Cao L."/>
            <person name="Xu X."/>
            <person name="Xing Y."/>
            <person name="Hsiang T."/>
            <person name="Zhang Z."/>
            <person name="Xu J.R."/>
            <person name="Peng Y.L."/>
        </authorList>
    </citation>
    <scope>NUCLEOTIDE SEQUENCE [LARGE SCALE GENOMIC DNA]</scope>
    <source>
        <strain evidence="1">P131</strain>
    </source>
</reference>
<sequence length="330" mass="37599">MFRSPQTTARVDIEADVQMVGAALQETEVHGDKIRENNDQTHEPSQPQDVSCPCSFLHDAKLDFDRVNCGAKVFNRGRECNKARYTPVKAVPIKEILATDARKQRSNRFHPGTILCFRKDRYAMAATATWAVLYLAETPWLLTDWDGKEQLQLIQRQQSPGGTFATISTLLWEPGRKQQYRKMPLPLPTWCSGSVRNGTLFALGILLIELGLNQSFEQLRDECIRDSLEGQLGIKNFPGRRRGGRYPSRPGVRGRHWMEVPDLSNLLEICLVLTCQPHPADFILWCTFIWYLCSSQNSHSVIRQEQESFILSDFNDPYTAVHSGAYQLLD</sequence>
<gene>
    <name evidence="1" type="ORF">OOW_P131scaffold00451g1</name>
</gene>
<accession>L7JE79</accession>
<name>L7JE79_PYRO1</name>
<dbReference type="EMBL" id="JH795643">
    <property type="protein sequence ID" value="ELQ65870.1"/>
    <property type="molecule type" value="Genomic_DNA"/>
</dbReference>
<evidence type="ECO:0000313" key="1">
    <source>
        <dbReference type="EMBL" id="ELQ65870.1"/>
    </source>
</evidence>